<dbReference type="PANTHER" id="PTHR47706:SF9">
    <property type="entry name" value="NMRA-LIKE DOMAIN-CONTAINING PROTEIN-RELATED"/>
    <property type="match status" value="1"/>
</dbReference>
<organism evidence="4 5">
    <name type="scientific">Polytolypa hystricis (strain UAMH7299)</name>
    <dbReference type="NCBI Taxonomy" id="1447883"/>
    <lineage>
        <taxon>Eukaryota</taxon>
        <taxon>Fungi</taxon>
        <taxon>Dikarya</taxon>
        <taxon>Ascomycota</taxon>
        <taxon>Pezizomycotina</taxon>
        <taxon>Eurotiomycetes</taxon>
        <taxon>Eurotiomycetidae</taxon>
        <taxon>Onygenales</taxon>
        <taxon>Onygenales incertae sedis</taxon>
        <taxon>Polytolypa</taxon>
    </lineage>
</organism>
<evidence type="ECO:0000259" key="3">
    <source>
        <dbReference type="Pfam" id="PF05368"/>
    </source>
</evidence>
<accession>A0A2B7Z2B9</accession>
<protein>
    <recommendedName>
        <fullName evidence="3">NmrA-like domain-containing protein</fullName>
    </recommendedName>
</protein>
<feature type="domain" description="NmrA-like" evidence="3">
    <location>
        <begin position="4"/>
        <end position="248"/>
    </location>
</feature>
<keyword evidence="2" id="KW-0560">Oxidoreductase</keyword>
<dbReference type="SUPFAM" id="SSF51735">
    <property type="entry name" value="NAD(P)-binding Rossmann-fold domains"/>
    <property type="match status" value="1"/>
</dbReference>
<evidence type="ECO:0000256" key="1">
    <source>
        <dbReference type="ARBA" id="ARBA00022857"/>
    </source>
</evidence>
<dbReference type="Gene3D" id="3.90.25.10">
    <property type="entry name" value="UDP-galactose 4-epimerase, domain 1"/>
    <property type="match status" value="1"/>
</dbReference>
<dbReference type="CDD" id="cd05259">
    <property type="entry name" value="PCBER_SDR_a"/>
    <property type="match status" value="1"/>
</dbReference>
<reference evidence="4 5" key="1">
    <citation type="submission" date="2017-10" db="EMBL/GenBank/DDBJ databases">
        <title>Comparative genomics in systemic dimorphic fungi from Ajellomycetaceae.</title>
        <authorList>
            <person name="Munoz J.F."/>
            <person name="Mcewen J.G."/>
            <person name="Clay O.K."/>
            <person name="Cuomo C.A."/>
        </authorList>
    </citation>
    <scope>NUCLEOTIDE SEQUENCE [LARGE SCALE GENOMIC DNA]</scope>
    <source>
        <strain evidence="4 5">UAMH7299</strain>
    </source>
</reference>
<dbReference type="Pfam" id="PF05368">
    <property type="entry name" value="NmrA"/>
    <property type="match status" value="1"/>
</dbReference>
<gene>
    <name evidence="4" type="ORF">AJ80_00841</name>
</gene>
<dbReference type="InterPro" id="IPR045312">
    <property type="entry name" value="PCBER-like"/>
</dbReference>
<dbReference type="OrthoDB" id="4206510at2759"/>
<evidence type="ECO:0000313" key="4">
    <source>
        <dbReference type="EMBL" id="PGH27363.1"/>
    </source>
</evidence>
<evidence type="ECO:0000256" key="2">
    <source>
        <dbReference type="ARBA" id="ARBA00023002"/>
    </source>
</evidence>
<dbReference type="Proteomes" id="UP000224634">
    <property type="component" value="Unassembled WGS sequence"/>
</dbReference>
<dbReference type="InterPro" id="IPR008030">
    <property type="entry name" value="NmrA-like"/>
</dbReference>
<dbReference type="GO" id="GO:0016491">
    <property type="term" value="F:oxidoreductase activity"/>
    <property type="evidence" value="ECO:0007669"/>
    <property type="project" value="UniProtKB-KW"/>
</dbReference>
<dbReference type="STRING" id="1447883.A0A2B7Z2B9"/>
<comment type="caution">
    <text evidence="4">The sequence shown here is derived from an EMBL/GenBank/DDBJ whole genome shotgun (WGS) entry which is preliminary data.</text>
</comment>
<dbReference type="InterPro" id="IPR036291">
    <property type="entry name" value="NAD(P)-bd_dom_sf"/>
</dbReference>
<dbReference type="AlphaFoldDB" id="A0A2B7Z2B9"/>
<dbReference type="InterPro" id="IPR051609">
    <property type="entry name" value="NmrA/Isoflavone_reductase-like"/>
</dbReference>
<dbReference type="PANTHER" id="PTHR47706">
    <property type="entry name" value="NMRA-LIKE FAMILY PROTEIN"/>
    <property type="match status" value="1"/>
</dbReference>
<keyword evidence="1" id="KW-0521">NADP</keyword>
<dbReference type="Gene3D" id="3.40.50.720">
    <property type="entry name" value="NAD(P)-binding Rossmann-like Domain"/>
    <property type="match status" value="1"/>
</dbReference>
<proteinExistence type="predicted"/>
<evidence type="ECO:0000313" key="5">
    <source>
        <dbReference type="Proteomes" id="UP000224634"/>
    </source>
</evidence>
<keyword evidence="5" id="KW-1185">Reference proteome</keyword>
<dbReference type="EMBL" id="PDNA01000007">
    <property type="protein sequence ID" value="PGH27363.1"/>
    <property type="molecule type" value="Genomic_DNA"/>
</dbReference>
<name>A0A2B7Z2B9_POLH7</name>
<sequence>MASTRVALLGATGETGTSILNELLKDDKFSIVALIRPSSLQKPSVQAFRQKGIEIRGLDLEAPLQTLVAALKDIDILISAIGPMALLTQIPLATAAKEAGVKRFVPCAFITIAPPDGIMLLRDEKEKVYNHIKKIYLPFTVIDVGWWYQGAFPKLPSGKIDYMTGAGSMNLLCLDGNTPSALTDLRDIGKYVARIIVDDRTVNKYVFTYNEVWTPNQIYDKFEDMSGERPLRKYLSEKEIQDDIISVKQALDANPSDTGSMIMRFIREYQFSWGIRGDNTPEYAKFLGYISSKELYPDLEFRDFGTYLKEVLDGKATPVYASSKDSLTDLVAG</sequence>